<evidence type="ECO:0000259" key="1">
    <source>
        <dbReference type="Pfam" id="PF18843"/>
    </source>
</evidence>
<dbReference type="Pfam" id="PF18843">
    <property type="entry name" value="LPD28"/>
    <property type="match status" value="1"/>
</dbReference>
<accession>A0A644WNS8</accession>
<evidence type="ECO:0000313" key="2">
    <source>
        <dbReference type="EMBL" id="MPM05161.1"/>
    </source>
</evidence>
<gene>
    <name evidence="2" type="ORF">SDC9_51448</name>
</gene>
<name>A0A644WNS8_9ZZZZ</name>
<proteinExistence type="predicted"/>
<dbReference type="EMBL" id="VSSQ01001106">
    <property type="protein sequence ID" value="MPM05161.1"/>
    <property type="molecule type" value="Genomic_DNA"/>
</dbReference>
<sequence>MSVNAREEEYEYVELFGKPALFTNSRIDRDTVPEGWYAYDLRGSDYDPGEPVTVESKVGVNHAGTILIHEPVTIPKEGFRKLKGRLDFLGEHLTLEDFCDERGLIYPDLNQYQMCAASEDEGALFFSQGAEKDAELGCIGHFRFYFDQSGRFTVSSWDDHQPELKTQAFKDEFDDVVNALRENGVLKDLPAARSFCYGHESARMADRYRPDTYAFKLETDAHTYCMRLFPNGGDYSYIYAYDKAQLQQATAPIIGKVSFASGETLAYTDPAIFVQVIKDELPYRPTSGFQYEVLTDDPQVRKAVDDILYDMFGEENPRQLSEYGLTEKGYKALLDAENPNLPHTYDWFVMENFCCKDEKRHGFSSLTDAIDHFNALKCTEKRLCVTKDDVSTIYLAIAHDGETYLDEGWRENPRFATDRTMDEAAARLQLGIAGLEPSGPTMNLGGM</sequence>
<reference evidence="2" key="1">
    <citation type="submission" date="2019-08" db="EMBL/GenBank/DDBJ databases">
        <authorList>
            <person name="Kucharzyk K."/>
            <person name="Murdoch R.W."/>
            <person name="Higgins S."/>
            <person name="Loffler F."/>
        </authorList>
    </citation>
    <scope>NUCLEOTIDE SEQUENCE</scope>
</reference>
<organism evidence="2">
    <name type="scientific">bioreactor metagenome</name>
    <dbReference type="NCBI Taxonomy" id="1076179"/>
    <lineage>
        <taxon>unclassified sequences</taxon>
        <taxon>metagenomes</taxon>
        <taxon>ecological metagenomes</taxon>
    </lineage>
</organism>
<comment type="caution">
    <text evidence="2">The sequence shown here is derived from an EMBL/GenBank/DDBJ whole genome shotgun (WGS) entry which is preliminary data.</text>
</comment>
<feature type="domain" description="Large polyvalent protein associated" evidence="1">
    <location>
        <begin position="7"/>
        <end position="99"/>
    </location>
</feature>
<protein>
    <recommendedName>
        <fullName evidence="1">Large polyvalent protein associated domain-containing protein</fullName>
    </recommendedName>
</protein>
<dbReference type="InterPro" id="IPR040809">
    <property type="entry name" value="LPD28"/>
</dbReference>
<dbReference type="AlphaFoldDB" id="A0A644WNS8"/>